<keyword evidence="3 6" id="KW-0378">Hydrolase</keyword>
<dbReference type="GO" id="GO:0004252">
    <property type="term" value="F:serine-type endopeptidase activity"/>
    <property type="evidence" value="ECO:0007669"/>
    <property type="project" value="UniProtKB-UniRule"/>
</dbReference>
<evidence type="ECO:0000313" key="11">
    <source>
        <dbReference type="Proteomes" id="UP000016487"/>
    </source>
</evidence>
<keyword evidence="4 6" id="KW-0720">Serine protease</keyword>
<dbReference type="Gene3D" id="3.40.50.200">
    <property type="entry name" value="Peptidase S8/S53 domain"/>
    <property type="match status" value="1"/>
</dbReference>
<evidence type="ECO:0000256" key="3">
    <source>
        <dbReference type="ARBA" id="ARBA00022801"/>
    </source>
</evidence>
<reference evidence="10" key="2">
    <citation type="submission" date="2015-03" db="EMBL/GenBank/DDBJ databases">
        <title>Genome sequence of Pseudoalteromonas citrea.</title>
        <authorList>
            <person name="Xie B.-B."/>
            <person name="Rong J.-C."/>
            <person name="Qin Q.-L."/>
            <person name="Zhang Y.-Z."/>
        </authorList>
    </citation>
    <scope>NUCLEOTIDE SEQUENCE</scope>
    <source>
        <strain evidence="10">DSM 8771</strain>
    </source>
</reference>
<dbReference type="CDD" id="cd07474">
    <property type="entry name" value="Peptidases_S8_subtilisin_Vpr-like"/>
    <property type="match status" value="1"/>
</dbReference>
<dbReference type="InterPro" id="IPR036852">
    <property type="entry name" value="Peptidase_S8/S53_dom_sf"/>
</dbReference>
<feature type="compositionally biased region" description="Polar residues" evidence="8">
    <location>
        <begin position="1173"/>
        <end position="1187"/>
    </location>
</feature>
<accession>A0AAD4FS66</accession>
<dbReference type="Gene3D" id="4.10.1080.10">
    <property type="entry name" value="TSP type-3 repeat"/>
    <property type="match status" value="1"/>
</dbReference>
<feature type="active site" description="Charge relay system" evidence="5 6">
    <location>
        <position position="162"/>
    </location>
</feature>
<evidence type="ECO:0000256" key="5">
    <source>
        <dbReference type="PIRSR" id="PIRSR615500-1"/>
    </source>
</evidence>
<feature type="region of interest" description="Disordered" evidence="8">
    <location>
        <begin position="1050"/>
        <end position="1187"/>
    </location>
</feature>
<evidence type="ECO:0000313" key="10">
    <source>
        <dbReference type="EMBL" id="KAF7771910.1"/>
    </source>
</evidence>
<feature type="active site" description="Charge relay system" evidence="5 6">
    <location>
        <position position="331"/>
    </location>
</feature>
<evidence type="ECO:0000256" key="1">
    <source>
        <dbReference type="ARBA" id="ARBA00011073"/>
    </source>
</evidence>
<reference evidence="10" key="1">
    <citation type="journal article" date="2012" name="J. Bacteriol.">
        <title>Genome sequences of type strains of seven species of the marine bacterium Pseudoalteromonas.</title>
        <authorList>
            <person name="Xie B.B."/>
            <person name="Shu Y.L."/>
            <person name="Qin Q.L."/>
            <person name="Rong J.C."/>
            <person name="Zhang X.Y."/>
            <person name="Chen X.L."/>
            <person name="Shi M."/>
            <person name="He H.L."/>
            <person name="Zhou B.C."/>
            <person name="Zhang Y.Z."/>
        </authorList>
    </citation>
    <scope>NUCLEOTIDE SEQUENCE</scope>
    <source>
        <strain evidence="10">DSM 8771</strain>
    </source>
</reference>
<dbReference type="GO" id="GO:0005509">
    <property type="term" value="F:calcium ion binding"/>
    <property type="evidence" value="ECO:0007669"/>
    <property type="project" value="InterPro"/>
</dbReference>
<dbReference type="Pfam" id="PF00082">
    <property type="entry name" value="Peptidase_S8"/>
    <property type="match status" value="1"/>
</dbReference>
<dbReference type="InterPro" id="IPR050131">
    <property type="entry name" value="Peptidase_S8_subtilisin-like"/>
</dbReference>
<evidence type="ECO:0000256" key="8">
    <source>
        <dbReference type="SAM" id="MobiDB-lite"/>
    </source>
</evidence>
<comment type="similarity">
    <text evidence="1 6 7">Belongs to the peptidase S8 family.</text>
</comment>
<dbReference type="PROSITE" id="PS00137">
    <property type="entry name" value="SUBTILASE_HIS"/>
    <property type="match status" value="1"/>
</dbReference>
<evidence type="ECO:0000256" key="4">
    <source>
        <dbReference type="ARBA" id="ARBA00022825"/>
    </source>
</evidence>
<dbReference type="PROSITE" id="PS51892">
    <property type="entry name" value="SUBTILASE"/>
    <property type="match status" value="1"/>
</dbReference>
<feature type="compositionally biased region" description="Acidic residues" evidence="8">
    <location>
        <begin position="1118"/>
        <end position="1145"/>
    </location>
</feature>
<evidence type="ECO:0000256" key="6">
    <source>
        <dbReference type="PROSITE-ProRule" id="PRU01240"/>
    </source>
</evidence>
<evidence type="ECO:0000256" key="2">
    <source>
        <dbReference type="ARBA" id="ARBA00022670"/>
    </source>
</evidence>
<dbReference type="SUPFAM" id="SSF52743">
    <property type="entry name" value="Subtilisin-like"/>
    <property type="match status" value="1"/>
</dbReference>
<dbReference type="InterPro" id="IPR023828">
    <property type="entry name" value="Peptidase_S8_Ser-AS"/>
</dbReference>
<evidence type="ECO:0000256" key="7">
    <source>
        <dbReference type="RuleBase" id="RU003355"/>
    </source>
</evidence>
<name>A0AAD4FS66_9GAMM</name>
<dbReference type="PANTHER" id="PTHR43806:SF65">
    <property type="entry name" value="SERINE PROTEASE APRX"/>
    <property type="match status" value="1"/>
</dbReference>
<dbReference type="AlphaFoldDB" id="A0AAD4FS66"/>
<dbReference type="PRINTS" id="PR00723">
    <property type="entry name" value="SUBTILISIN"/>
</dbReference>
<protein>
    <recommendedName>
        <fullName evidence="9">Peptidase S8/S53 domain-containing protein</fullName>
    </recommendedName>
</protein>
<sequence>MFIELHSQFSPPSINQDYGVTHSTRVAARTQQQVNVVNKLATQLPNVSIKAKLTKSQSTLVAELSPYEISVLSQWHEVKNLYPSYDLKTQITQSNDIIKADKVWHLNGSDSITGKGITIAIIDTGVDYNHPDLGGCLGSSCKVRGGYDFVNQDTDPMDDSDHGTHVAGIISANGKLRGVAPDSSLIAYKVCDENGACPDHLVIEAIEAAIDPDGDPNTDDKVDIINLSLGSPFGAPDSPLSTAVNAASEAGILVVAAAGNEGSKTYTIGAPANAEQAITVAASYKTASIADFSSRGYILENGHAKPEVTAPGVNINSTVANNQYQQLSGTSMAAPMVAGTAALLLSNNDTLSSKELKSVLMANADNIWNAPFNSQGAGIVDALQSAQVKVISDQGIINLGWYHNLQSSSLSKSLKLRNISNINQSIDLSIRKNQENPISYNLSSNSISTQSNSTTEIQLTIEIPATLAVKPRDDVAYIAWLDIKTGSAIQSIPITLLHGKTIKVSHPDFSDYEIELQLIDKKQGLVSTYLYAGNKKREHTFISGSGDFAINFKAQSTIHNKDYLGAKLNLTGGELVAFSLSDNWHPVEYDISLKNGKRLDEQGKLNYPLSIRSTLVLPEYGTKFNSFQASWFDRYSPNVLHILPPTNEVFYDTFIGMVRKYSKYKDQSLALSRRLSTSNIQSNGSVLFELTQDEIIAINFAYAKQGNKAYDLLTPFTYFSHKFPNKDLIGSGSSFVLDNPIQLRQMTMSTRLEDDFSYIGESQTYSNSNEKISSADDIAFSTALYKVNRDKELELTNFLSKKPWLKKIPLNNEPFNFKVGLLLPAFKAKMVEKEGIFTLSYDNANSTGLFSDNLLTIYQGQVQYTTEGANATPNKEIKNNAITIDDMYFRPKSLYVMSTSNGSRFEFNRFAIDETPVSLIATLEYDLSAADFSPPVINELTINTLGGEHVYLAQGTGEISLKVSDESIESSGVYIKESNAQDWKYLAGSTTDTVTGKLTDLAVGSYDLKIESMDTTGNKLTYTAKPAFFSVENCKYDKDCDGYWNQFDEDADNDGVNDDKDSFPLDPSEWLDTDGDTIGNNTDDDDDNDNYADSKDKFPLDASEWLDTDHDGIGNNADTDDDNDGYADSDDAFPLDTSEWLDSDGDGIGNNADTDDDNDGIADSKDLFPLDANRSSNDNTANQSNSPSSGSLFWLIPMMIMVVVKNELLSNKIWHLIPQKINKRFSFRE</sequence>
<dbReference type="EMBL" id="AHBZ03000015">
    <property type="protein sequence ID" value="KAF7771910.1"/>
    <property type="molecule type" value="Genomic_DNA"/>
</dbReference>
<comment type="caution">
    <text evidence="10">The sequence shown here is derived from an EMBL/GenBank/DDBJ whole genome shotgun (WGS) entry which is preliminary data.</text>
</comment>
<gene>
    <name evidence="10" type="ORF">PCIT_a1874</name>
</gene>
<keyword evidence="2 6" id="KW-0645">Protease</keyword>
<dbReference type="InterPro" id="IPR028974">
    <property type="entry name" value="TSP_type-3_rpt"/>
</dbReference>
<proteinExistence type="inferred from homology"/>
<dbReference type="PANTHER" id="PTHR43806">
    <property type="entry name" value="PEPTIDASE S8"/>
    <property type="match status" value="1"/>
</dbReference>
<evidence type="ECO:0000259" key="9">
    <source>
        <dbReference type="Pfam" id="PF00082"/>
    </source>
</evidence>
<dbReference type="GO" id="GO:0006508">
    <property type="term" value="P:proteolysis"/>
    <property type="evidence" value="ECO:0007669"/>
    <property type="project" value="UniProtKB-KW"/>
</dbReference>
<dbReference type="PROSITE" id="PS00138">
    <property type="entry name" value="SUBTILASE_SER"/>
    <property type="match status" value="1"/>
</dbReference>
<dbReference type="SUPFAM" id="SSF103647">
    <property type="entry name" value="TSP type-3 repeat"/>
    <property type="match status" value="1"/>
</dbReference>
<dbReference type="InterPro" id="IPR022398">
    <property type="entry name" value="Peptidase_S8_His-AS"/>
</dbReference>
<dbReference type="InterPro" id="IPR034213">
    <property type="entry name" value="S8_Vpr-like"/>
</dbReference>
<feature type="active site" description="Charge relay system" evidence="5 6">
    <location>
        <position position="123"/>
    </location>
</feature>
<dbReference type="InterPro" id="IPR000209">
    <property type="entry name" value="Peptidase_S8/S53_dom"/>
</dbReference>
<feature type="domain" description="Peptidase S8/S53" evidence="9">
    <location>
        <begin position="114"/>
        <end position="378"/>
    </location>
</feature>
<dbReference type="Proteomes" id="UP000016487">
    <property type="component" value="Unassembled WGS sequence"/>
</dbReference>
<organism evidence="10 11">
    <name type="scientific">Pseudoalteromonas citrea</name>
    <dbReference type="NCBI Taxonomy" id="43655"/>
    <lineage>
        <taxon>Bacteria</taxon>
        <taxon>Pseudomonadati</taxon>
        <taxon>Pseudomonadota</taxon>
        <taxon>Gammaproteobacteria</taxon>
        <taxon>Alteromonadales</taxon>
        <taxon>Pseudoalteromonadaceae</taxon>
        <taxon>Pseudoalteromonas</taxon>
    </lineage>
</organism>
<dbReference type="InterPro" id="IPR023827">
    <property type="entry name" value="Peptidase_S8_Asp-AS"/>
</dbReference>
<dbReference type="PROSITE" id="PS00136">
    <property type="entry name" value="SUBTILASE_ASP"/>
    <property type="match status" value="1"/>
</dbReference>
<dbReference type="InterPro" id="IPR015500">
    <property type="entry name" value="Peptidase_S8_subtilisin-rel"/>
</dbReference>